<evidence type="ECO:0000259" key="6">
    <source>
        <dbReference type="SMART" id="SM00702"/>
    </source>
</evidence>
<dbReference type="InterPro" id="IPR039558">
    <property type="entry name" value="TPA1/OFD1_N"/>
</dbReference>
<dbReference type="PANTHER" id="PTHR12117:SF0">
    <property type="entry name" value="PROLYL 3-HYDROXYLASE OGFOD1"/>
    <property type="match status" value="1"/>
</dbReference>
<dbReference type="PANTHER" id="PTHR12117">
    <property type="entry name" value="HISTONE ACETYLTRANSFERASE COMPLEX"/>
    <property type="match status" value="1"/>
</dbReference>
<comment type="cofactor">
    <cofactor evidence="1">
        <name>L-ascorbate</name>
        <dbReference type="ChEBI" id="CHEBI:38290"/>
    </cofactor>
</comment>
<proteinExistence type="predicted"/>
<evidence type="ECO:0000256" key="4">
    <source>
        <dbReference type="ARBA" id="ARBA00023002"/>
    </source>
</evidence>
<evidence type="ECO:0000256" key="3">
    <source>
        <dbReference type="ARBA" id="ARBA00022964"/>
    </source>
</evidence>
<protein>
    <submittedName>
        <fullName evidence="7">Putative 2-oxoglutarate and iron-dependent oxygenase domain-containing protein 1 isoform 1</fullName>
    </submittedName>
</protein>
<dbReference type="STRING" id="307972.A0A2G8L1G6"/>
<dbReference type="OrthoDB" id="430522at2759"/>
<dbReference type="GO" id="GO:0005506">
    <property type="term" value="F:iron ion binding"/>
    <property type="evidence" value="ECO:0007669"/>
    <property type="project" value="InterPro"/>
</dbReference>
<dbReference type="Pfam" id="PF10637">
    <property type="entry name" value="Ofd1_CTDD"/>
    <property type="match status" value="1"/>
</dbReference>
<dbReference type="InterPro" id="IPR019601">
    <property type="entry name" value="Oxoglutarate/Fe-dep_Oase_C"/>
</dbReference>
<feature type="compositionally biased region" description="Acidic residues" evidence="5">
    <location>
        <begin position="371"/>
        <end position="383"/>
    </location>
</feature>
<evidence type="ECO:0000256" key="2">
    <source>
        <dbReference type="ARBA" id="ARBA00022896"/>
    </source>
</evidence>
<dbReference type="Pfam" id="PF13661">
    <property type="entry name" value="2OG-FeII_Oxy_4"/>
    <property type="match status" value="1"/>
</dbReference>
<evidence type="ECO:0000313" key="7">
    <source>
        <dbReference type="EMBL" id="PIK54108.1"/>
    </source>
</evidence>
<dbReference type="SMART" id="SM00702">
    <property type="entry name" value="P4Hc"/>
    <property type="match status" value="1"/>
</dbReference>
<keyword evidence="3" id="KW-0223">Dioxygenase</keyword>
<dbReference type="InterPro" id="IPR051842">
    <property type="entry name" value="uS12_prolyl_hydroxylase"/>
</dbReference>
<feature type="region of interest" description="Disordered" evidence="5">
    <location>
        <begin position="371"/>
        <end position="395"/>
    </location>
</feature>
<name>A0A2G8L1G6_STIJA</name>
<dbReference type="GO" id="GO:0031543">
    <property type="term" value="F:peptidyl-proline dioxygenase activity"/>
    <property type="evidence" value="ECO:0007669"/>
    <property type="project" value="TreeGrafter"/>
</dbReference>
<dbReference type="InterPro" id="IPR006620">
    <property type="entry name" value="Pro_4_hyd_alph"/>
</dbReference>
<keyword evidence="4" id="KW-0560">Oxidoreductase</keyword>
<organism evidence="7 8">
    <name type="scientific">Stichopus japonicus</name>
    <name type="common">Sea cucumber</name>
    <dbReference type="NCBI Taxonomy" id="307972"/>
    <lineage>
        <taxon>Eukaryota</taxon>
        <taxon>Metazoa</taxon>
        <taxon>Echinodermata</taxon>
        <taxon>Eleutherozoa</taxon>
        <taxon>Echinozoa</taxon>
        <taxon>Holothuroidea</taxon>
        <taxon>Aspidochirotacea</taxon>
        <taxon>Aspidochirotida</taxon>
        <taxon>Stichopodidae</taxon>
        <taxon>Apostichopus</taxon>
    </lineage>
</organism>
<dbReference type="Gene3D" id="2.60.120.620">
    <property type="entry name" value="q2cbj1_9rhob like domain"/>
    <property type="match status" value="2"/>
</dbReference>
<evidence type="ECO:0000256" key="5">
    <source>
        <dbReference type="SAM" id="MobiDB-lite"/>
    </source>
</evidence>
<dbReference type="GO" id="GO:0005737">
    <property type="term" value="C:cytoplasm"/>
    <property type="evidence" value="ECO:0007669"/>
    <property type="project" value="TreeGrafter"/>
</dbReference>
<dbReference type="Proteomes" id="UP000230750">
    <property type="component" value="Unassembled WGS sequence"/>
</dbReference>
<dbReference type="AlphaFoldDB" id="A0A2G8L1G6"/>
<reference evidence="7 8" key="1">
    <citation type="journal article" date="2017" name="PLoS Biol.">
        <title>The sea cucumber genome provides insights into morphological evolution and visceral regeneration.</title>
        <authorList>
            <person name="Zhang X."/>
            <person name="Sun L."/>
            <person name="Yuan J."/>
            <person name="Sun Y."/>
            <person name="Gao Y."/>
            <person name="Zhang L."/>
            <person name="Li S."/>
            <person name="Dai H."/>
            <person name="Hamel J.F."/>
            <person name="Liu C."/>
            <person name="Yu Y."/>
            <person name="Liu S."/>
            <person name="Lin W."/>
            <person name="Guo K."/>
            <person name="Jin S."/>
            <person name="Xu P."/>
            <person name="Storey K.B."/>
            <person name="Huan P."/>
            <person name="Zhang T."/>
            <person name="Zhou Y."/>
            <person name="Zhang J."/>
            <person name="Lin C."/>
            <person name="Li X."/>
            <person name="Xing L."/>
            <person name="Huo D."/>
            <person name="Sun M."/>
            <person name="Wang L."/>
            <person name="Mercier A."/>
            <person name="Li F."/>
            <person name="Yang H."/>
            <person name="Xiang J."/>
        </authorList>
    </citation>
    <scope>NUCLEOTIDE SEQUENCE [LARGE SCALE GENOMIC DNA]</scope>
    <source>
        <strain evidence="7">Shaxun</strain>
        <tissue evidence="7">Muscle</tissue>
    </source>
</reference>
<evidence type="ECO:0000313" key="8">
    <source>
        <dbReference type="Proteomes" id="UP000230750"/>
    </source>
</evidence>
<keyword evidence="2" id="KW-0847">Vitamin C</keyword>
<dbReference type="EMBL" id="MRZV01000263">
    <property type="protein sequence ID" value="PIK54108.1"/>
    <property type="molecule type" value="Genomic_DNA"/>
</dbReference>
<keyword evidence="8" id="KW-1185">Reference proteome</keyword>
<dbReference type="GO" id="GO:0006449">
    <property type="term" value="P:regulation of translational termination"/>
    <property type="evidence" value="ECO:0007669"/>
    <property type="project" value="TreeGrafter"/>
</dbReference>
<gene>
    <name evidence="7" type="ORF">BSL78_08987</name>
</gene>
<feature type="domain" description="Prolyl 4-hydroxylase alpha subunit" evidence="6">
    <location>
        <begin position="64"/>
        <end position="241"/>
    </location>
</feature>
<accession>A0A2G8L1G6</accession>
<comment type="caution">
    <text evidence="7">The sequence shown here is derived from an EMBL/GenBank/DDBJ whole genome shotgun (WGS) entry which is preliminary data.</text>
</comment>
<evidence type="ECO:0000256" key="1">
    <source>
        <dbReference type="ARBA" id="ARBA00001961"/>
    </source>
</evidence>
<dbReference type="GO" id="GO:0031418">
    <property type="term" value="F:L-ascorbic acid binding"/>
    <property type="evidence" value="ECO:0007669"/>
    <property type="project" value="UniProtKB-KW"/>
</dbReference>
<sequence>MSLELNTHYGMTIKDQLRDALINKKCYGLVTDSTSNDSGRPVAEANIHTQSENIDAAAVHTDPFTCCVLPNFIQDERFLEGLKDELLALDFHDKSNDLYKFQQSGALQNTSSHHISGLRKFLYEDFRGWLRDVTGIEFNDTVDMTCSKYNYTDILLCHDDELEGRRVAFILYLVPPWTREDGGLLDLFKTDEHFRPTRVSKSLLPKWNTFVFFEVTPKSFHQVSEILNQDKLRLSISGWFHGSSVPRPETYIEPAGTLSGHLQLQEGLFVKWMNPCYIDPDSHSQISSTFNEESQIQLPTFFNEDVSEDLAKALRSPEVRWTRRGPPDRRSYEVARTDSYPLILKECLDVMHSELMFLLLSRLTGLKLHEDVEDSSSDEEDTEEARQDQNGKYVKNSLAMKTRGGNPRCRVEVRRWSHGSYTLIHDTDTVGSEFSLDCNLFLGCGEWNSNCGGFISYIAKGEDEELLSVEPQNNTLALVYKDTDTLSFTKHLNHRFTKLSTDGEENAFFTISLVFYE</sequence>